<reference evidence="11 12" key="1">
    <citation type="submission" date="2019-04" db="EMBL/GenBank/DDBJ databases">
        <authorList>
            <person name="Feng G."/>
            <person name="Zhang J."/>
            <person name="Zhu H."/>
        </authorList>
    </citation>
    <scope>NUCLEOTIDE SEQUENCE [LARGE SCALE GENOMIC DNA]</scope>
    <source>
        <strain evidence="11 12">JCM 19491</strain>
    </source>
</reference>
<dbReference type="InterPro" id="IPR036259">
    <property type="entry name" value="MFS_trans_sf"/>
</dbReference>
<sequence length="1023" mass="112630">METWQHFLGIRSREVKSVWLFFLHNFLLGIGTVLVYVAATVLLLEHEPARNLPLAYGLSALAMIGAGKLYAYFEHRLALTSLAVRTLLVVVGFAGLMGVLLMGGRTVGTAIALMVVYRLIYLLTHLEFWGVSAVVFNVRQGRRLFSVISSGDLPAKALGALLAIFVHAQTDLRMLVLLALVAYLGALLVQYLTFSTHVVEARPVPPRPHQKVHSPLLRRLLGSNPLLLTMGLSALAITAVATGVEYLFFIQVKAKLLDQSSLLTYLGSVLACSYLLATLGKLLLTRHGLDALGLPRTLLLLPVLTLGGLALLGGLQLTQFGPGSYLVYLCGLYLGLEVMRRAVFEPVFLVLFQPLAPQQRLRGHTLVKSFYEPLGMGLTGLLLSALPESPALGKGLLFLWMALLLLGAIVMLRRTHGHYLAVLQTVLARRFPATVDAGAAPATSWLTTDLLRVREELDSREAQLASEPGFEEAATSAGLGTEARPLTSQSELHHPDLVVRQTAIWNRLSVDPGHAPALASLLDLATADEPQARRAALMLIQFLPAAQQVTLIHTCLRSTDPALMKAAIEAVPQAPTPEVIKLLIALVKEKALRKSAAEGLMRLGAAALPTLEKTLHHEKDYAMLRRLAAICAHLATPASRRVLVTLAQQAHLRRRSAALQALSSFPAVQAEAPLFQNLMQKEMRLAQQLLHGMLGANVELRTCLRYELIKVQQRLFSLLLQLYDRQPILDAQRSIARTSHERQANALEMLENLVPRPLYQGLQALVDVGRLTKKVQVFDGLLGPIPPESIVATILERGDEVFSPWTISVALRQWQPTPATVSWLQTYLNAPNSLVRESAEDVLQLLPARYPAVYEHWTVLYPSSEALNSPPLPLTHVSTIDRLLLLKNTALFAETVENVLSNIVPIMQEMKFQDGDCIFSKGDIGTSLYIIYDGEVSIMNEEHHLATFRTGDFFGELALLDAEPRSAAAVARGEVTAFRLDQEDFYDVMEECSEVLHNVLRVLCQRLRLQNEHLKQLSEPHPA</sequence>
<dbReference type="OrthoDB" id="9810708at2"/>
<feature type="transmembrane region" description="Helical" evidence="9">
    <location>
        <begin position="82"/>
        <end position="103"/>
    </location>
</feature>
<dbReference type="Pfam" id="PF13646">
    <property type="entry name" value="HEAT_2"/>
    <property type="match status" value="1"/>
</dbReference>
<dbReference type="PROSITE" id="PS50042">
    <property type="entry name" value="CNMP_BINDING_3"/>
    <property type="match status" value="1"/>
</dbReference>
<feature type="transmembrane region" description="Helical" evidence="9">
    <location>
        <begin position="115"/>
        <end position="137"/>
    </location>
</feature>
<evidence type="ECO:0000256" key="4">
    <source>
        <dbReference type="ARBA" id="ARBA00022989"/>
    </source>
</evidence>
<dbReference type="Gene3D" id="2.60.120.10">
    <property type="entry name" value="Jelly Rolls"/>
    <property type="match status" value="1"/>
</dbReference>
<evidence type="ECO:0000256" key="1">
    <source>
        <dbReference type="ARBA" id="ARBA00004141"/>
    </source>
</evidence>
<dbReference type="SMART" id="SM00100">
    <property type="entry name" value="cNMP"/>
    <property type="match status" value="1"/>
</dbReference>
<dbReference type="SUPFAM" id="SSF103473">
    <property type="entry name" value="MFS general substrate transporter"/>
    <property type="match status" value="1"/>
</dbReference>
<dbReference type="SUPFAM" id="SSF51206">
    <property type="entry name" value="cAMP-binding domain-like"/>
    <property type="match status" value="1"/>
</dbReference>
<comment type="subcellular location">
    <subcellularLocation>
        <location evidence="1">Membrane</location>
        <topology evidence="1">Multi-pass membrane protein</topology>
    </subcellularLocation>
</comment>
<evidence type="ECO:0000256" key="9">
    <source>
        <dbReference type="SAM" id="Phobius"/>
    </source>
</evidence>
<keyword evidence="8" id="KW-0407">Ion channel</keyword>
<dbReference type="Proteomes" id="UP000298284">
    <property type="component" value="Unassembled WGS sequence"/>
</dbReference>
<feature type="transmembrane region" description="Helical" evidence="9">
    <location>
        <begin position="262"/>
        <end position="284"/>
    </location>
</feature>
<feature type="domain" description="Cyclic nucleotide-binding" evidence="10">
    <location>
        <begin position="891"/>
        <end position="1006"/>
    </location>
</feature>
<keyword evidence="2" id="KW-0813">Transport</keyword>
<feature type="transmembrane region" description="Helical" evidence="9">
    <location>
        <begin position="392"/>
        <end position="412"/>
    </location>
</feature>
<dbReference type="InterPro" id="IPR011989">
    <property type="entry name" value="ARM-like"/>
</dbReference>
<dbReference type="SUPFAM" id="SSF48371">
    <property type="entry name" value="ARM repeat"/>
    <property type="match status" value="1"/>
</dbReference>
<name>A0A4Z0MT61_9BACT</name>
<keyword evidence="7" id="KW-1071">Ligand-gated ion channel</keyword>
<dbReference type="CDD" id="cd00038">
    <property type="entry name" value="CAP_ED"/>
    <property type="match status" value="1"/>
</dbReference>
<evidence type="ECO:0000256" key="5">
    <source>
        <dbReference type="ARBA" id="ARBA00023065"/>
    </source>
</evidence>
<evidence type="ECO:0000259" key="10">
    <source>
        <dbReference type="PROSITE" id="PS50042"/>
    </source>
</evidence>
<evidence type="ECO:0000256" key="3">
    <source>
        <dbReference type="ARBA" id="ARBA00022692"/>
    </source>
</evidence>
<protein>
    <submittedName>
        <fullName evidence="11">Cyclic nucleotide-binding domain-containing protein</fullName>
    </submittedName>
</protein>
<organism evidence="11 12">
    <name type="scientific">Hymenobacter wooponensis</name>
    <dbReference type="NCBI Taxonomy" id="1525360"/>
    <lineage>
        <taxon>Bacteria</taxon>
        <taxon>Pseudomonadati</taxon>
        <taxon>Bacteroidota</taxon>
        <taxon>Cytophagia</taxon>
        <taxon>Cytophagales</taxon>
        <taxon>Hymenobacteraceae</taxon>
        <taxon>Hymenobacter</taxon>
    </lineage>
</organism>
<evidence type="ECO:0000256" key="8">
    <source>
        <dbReference type="ARBA" id="ARBA00023303"/>
    </source>
</evidence>
<feature type="transmembrane region" description="Helical" evidence="9">
    <location>
        <begin position="21"/>
        <end position="42"/>
    </location>
</feature>
<dbReference type="GO" id="GO:0016020">
    <property type="term" value="C:membrane"/>
    <property type="evidence" value="ECO:0007669"/>
    <property type="project" value="UniProtKB-SubCell"/>
</dbReference>
<feature type="transmembrane region" description="Helical" evidence="9">
    <location>
        <begin position="54"/>
        <end position="73"/>
    </location>
</feature>
<gene>
    <name evidence="11" type="ORF">EU557_02110</name>
</gene>
<dbReference type="PROSITE" id="PS00889">
    <property type="entry name" value="CNMP_BINDING_2"/>
    <property type="match status" value="1"/>
</dbReference>
<keyword evidence="5" id="KW-0406">Ion transport</keyword>
<dbReference type="InterPro" id="IPR018488">
    <property type="entry name" value="cNMP-bd_CS"/>
</dbReference>
<keyword evidence="3 9" id="KW-0812">Transmembrane</keyword>
<dbReference type="PANTHER" id="PTHR45638">
    <property type="entry name" value="CYCLIC NUCLEOTIDE-GATED CATION CHANNEL SUBUNIT A"/>
    <property type="match status" value="1"/>
</dbReference>
<dbReference type="PANTHER" id="PTHR45638:SF11">
    <property type="entry name" value="CYCLIC NUCLEOTIDE-GATED CATION CHANNEL SUBUNIT A"/>
    <property type="match status" value="1"/>
</dbReference>
<evidence type="ECO:0000313" key="11">
    <source>
        <dbReference type="EMBL" id="TGD82600.1"/>
    </source>
</evidence>
<feature type="transmembrane region" description="Helical" evidence="9">
    <location>
        <begin position="296"/>
        <end position="318"/>
    </location>
</feature>
<evidence type="ECO:0000256" key="7">
    <source>
        <dbReference type="ARBA" id="ARBA00023286"/>
    </source>
</evidence>
<accession>A0A4Z0MT61</accession>
<feature type="transmembrane region" description="Helical" evidence="9">
    <location>
        <begin position="174"/>
        <end position="194"/>
    </location>
</feature>
<keyword evidence="4 9" id="KW-1133">Transmembrane helix</keyword>
<dbReference type="InterPro" id="IPR000595">
    <property type="entry name" value="cNMP-bd_dom"/>
</dbReference>
<evidence type="ECO:0000256" key="2">
    <source>
        <dbReference type="ARBA" id="ARBA00022448"/>
    </source>
</evidence>
<dbReference type="GO" id="GO:0005221">
    <property type="term" value="F:intracellularly cyclic nucleotide-activated monoatomic cation channel activity"/>
    <property type="evidence" value="ECO:0007669"/>
    <property type="project" value="InterPro"/>
</dbReference>
<dbReference type="PRINTS" id="PR00103">
    <property type="entry name" value="CAMPKINASE"/>
</dbReference>
<dbReference type="Gene3D" id="1.25.10.10">
    <property type="entry name" value="Leucine-rich Repeat Variant"/>
    <property type="match status" value="1"/>
</dbReference>
<dbReference type="InterPro" id="IPR014710">
    <property type="entry name" value="RmlC-like_jellyroll"/>
</dbReference>
<comment type="caution">
    <text evidence="11">The sequence shown here is derived from an EMBL/GenBank/DDBJ whole genome shotgun (WGS) entry which is preliminary data.</text>
</comment>
<keyword evidence="6 9" id="KW-0472">Membrane</keyword>
<dbReference type="GO" id="GO:0044877">
    <property type="term" value="F:protein-containing complex binding"/>
    <property type="evidence" value="ECO:0007669"/>
    <property type="project" value="TreeGrafter"/>
</dbReference>
<keyword evidence="12" id="KW-1185">Reference proteome</keyword>
<dbReference type="InterPro" id="IPR050866">
    <property type="entry name" value="CNG_cation_channel"/>
</dbReference>
<dbReference type="RefSeq" id="WP_135528761.1">
    <property type="nucleotide sequence ID" value="NZ_SRKZ01000001.1"/>
</dbReference>
<dbReference type="EMBL" id="SRKZ01000001">
    <property type="protein sequence ID" value="TGD82600.1"/>
    <property type="molecule type" value="Genomic_DNA"/>
</dbReference>
<dbReference type="Pfam" id="PF00027">
    <property type="entry name" value="cNMP_binding"/>
    <property type="match status" value="1"/>
</dbReference>
<feature type="transmembrane region" description="Helical" evidence="9">
    <location>
        <begin position="226"/>
        <end position="250"/>
    </location>
</feature>
<evidence type="ECO:0000313" key="12">
    <source>
        <dbReference type="Proteomes" id="UP000298284"/>
    </source>
</evidence>
<dbReference type="AlphaFoldDB" id="A0A4Z0MT61"/>
<evidence type="ECO:0000256" key="6">
    <source>
        <dbReference type="ARBA" id="ARBA00023136"/>
    </source>
</evidence>
<proteinExistence type="predicted"/>
<dbReference type="InterPro" id="IPR016024">
    <property type="entry name" value="ARM-type_fold"/>
</dbReference>
<dbReference type="InterPro" id="IPR018490">
    <property type="entry name" value="cNMP-bd_dom_sf"/>
</dbReference>